<evidence type="ECO:0000313" key="2">
    <source>
        <dbReference type="EMBL" id="CZF82654.1"/>
    </source>
</evidence>
<dbReference type="OrthoDB" id="9812413at2"/>
<keyword evidence="2" id="KW-0282">Flagellum</keyword>
<dbReference type="Proteomes" id="UP000071641">
    <property type="component" value="Unassembled WGS sequence"/>
</dbReference>
<organism evidence="2 3">
    <name type="scientific">Grimontia celer</name>
    <dbReference type="NCBI Taxonomy" id="1796497"/>
    <lineage>
        <taxon>Bacteria</taxon>
        <taxon>Pseudomonadati</taxon>
        <taxon>Pseudomonadota</taxon>
        <taxon>Gammaproteobacteria</taxon>
        <taxon>Vibrionales</taxon>
        <taxon>Vibrionaceae</taxon>
        <taxon>Grimontia</taxon>
    </lineage>
</organism>
<accession>A0A128F8H0</accession>
<keyword evidence="2" id="KW-0969">Cilium</keyword>
<dbReference type="InterPro" id="IPR001624">
    <property type="entry name" value="FliE"/>
</dbReference>
<dbReference type="GO" id="GO:0003774">
    <property type="term" value="F:cytoskeletal motor activity"/>
    <property type="evidence" value="ECO:0007669"/>
    <property type="project" value="InterPro"/>
</dbReference>
<dbReference type="Pfam" id="PF02049">
    <property type="entry name" value="FliE"/>
    <property type="match status" value="1"/>
</dbReference>
<keyword evidence="2" id="KW-0966">Cell projection</keyword>
<evidence type="ECO:0000256" key="1">
    <source>
        <dbReference type="ARBA" id="ARBA00023143"/>
    </source>
</evidence>
<reference evidence="3" key="1">
    <citation type="submission" date="2016-02" db="EMBL/GenBank/DDBJ databases">
        <authorList>
            <person name="Rodrigo-Torres Lidia"/>
            <person name="Arahal R.David."/>
        </authorList>
    </citation>
    <scope>NUCLEOTIDE SEQUENCE [LARGE SCALE GENOMIC DNA]</scope>
    <source>
        <strain evidence="3">CECT 9029</strain>
    </source>
</reference>
<dbReference type="STRING" id="1796497.GCE9029_03361"/>
<proteinExistence type="predicted"/>
<dbReference type="GO" id="GO:0071973">
    <property type="term" value="P:bacterial-type flagellum-dependent cell motility"/>
    <property type="evidence" value="ECO:0007669"/>
    <property type="project" value="InterPro"/>
</dbReference>
<keyword evidence="1" id="KW-0975">Bacterial flagellum</keyword>
<evidence type="ECO:0000313" key="3">
    <source>
        <dbReference type="Proteomes" id="UP000071641"/>
    </source>
</evidence>
<dbReference type="GO" id="GO:0009288">
    <property type="term" value="C:bacterial-type flagellum"/>
    <property type="evidence" value="ECO:0007669"/>
    <property type="project" value="InterPro"/>
</dbReference>
<keyword evidence="3" id="KW-1185">Reference proteome</keyword>
<sequence>MKIEAIQSEVVNLLQVNNEVSTAKVDEKSFSEMLNSIDTRIEKMAKGEHVELHSLLIDIEKAKLNIEYTVKMKDSIIDAYKEVTRMQV</sequence>
<name>A0A128F8H0_9GAMM</name>
<gene>
    <name evidence="2" type="primary">fliE_2</name>
    <name evidence="2" type="ORF">GCE9029_03361</name>
</gene>
<dbReference type="EMBL" id="FIZX01000002">
    <property type="protein sequence ID" value="CZF82654.1"/>
    <property type="molecule type" value="Genomic_DNA"/>
</dbReference>
<protein>
    <submittedName>
        <fullName evidence="2">Flagellar hook-basal body complex protein FliE</fullName>
    </submittedName>
</protein>
<dbReference type="AlphaFoldDB" id="A0A128F8H0"/>
<dbReference type="GO" id="GO:0005198">
    <property type="term" value="F:structural molecule activity"/>
    <property type="evidence" value="ECO:0007669"/>
    <property type="project" value="InterPro"/>
</dbReference>
<dbReference type="RefSeq" id="WP_046302794.1">
    <property type="nucleotide sequence ID" value="NZ_FIZX01000002.1"/>
</dbReference>